<accession>A0A5C2SKR5</accession>
<feature type="region of interest" description="Disordered" evidence="1">
    <location>
        <begin position="56"/>
        <end position="77"/>
    </location>
</feature>
<feature type="compositionally biased region" description="Low complexity" evidence="1">
    <location>
        <begin position="1"/>
        <end position="20"/>
    </location>
</feature>
<evidence type="ECO:0000313" key="3">
    <source>
        <dbReference type="Proteomes" id="UP000313359"/>
    </source>
</evidence>
<protein>
    <submittedName>
        <fullName evidence="2">Uncharacterized protein</fullName>
    </submittedName>
</protein>
<sequence length="112" mass="11015">MGGCPAASARASCSAGASPAGPFPPNPNHFPPEVAEVPPASGSVVPAAAPAVVPVPPPAGANKPQVSTLHSPNNSAATAPMMAWRTAAMPVTTAVKAFATSDMIAPMSLCRF</sequence>
<evidence type="ECO:0000313" key="2">
    <source>
        <dbReference type="EMBL" id="RPD63749.1"/>
    </source>
</evidence>
<dbReference type="OrthoDB" id="2758612at2759"/>
<proteinExistence type="predicted"/>
<dbReference type="Proteomes" id="UP000313359">
    <property type="component" value="Unassembled WGS sequence"/>
</dbReference>
<keyword evidence="3" id="KW-1185">Reference proteome</keyword>
<feature type="compositionally biased region" description="Polar residues" evidence="1">
    <location>
        <begin position="64"/>
        <end position="77"/>
    </location>
</feature>
<organism evidence="2 3">
    <name type="scientific">Lentinus tigrinus ALCF2SS1-6</name>
    <dbReference type="NCBI Taxonomy" id="1328759"/>
    <lineage>
        <taxon>Eukaryota</taxon>
        <taxon>Fungi</taxon>
        <taxon>Dikarya</taxon>
        <taxon>Basidiomycota</taxon>
        <taxon>Agaricomycotina</taxon>
        <taxon>Agaricomycetes</taxon>
        <taxon>Polyporales</taxon>
        <taxon>Polyporaceae</taxon>
        <taxon>Lentinus</taxon>
    </lineage>
</organism>
<dbReference type="AlphaFoldDB" id="A0A5C2SKR5"/>
<dbReference type="EMBL" id="ML122255">
    <property type="protein sequence ID" value="RPD63749.1"/>
    <property type="molecule type" value="Genomic_DNA"/>
</dbReference>
<reference evidence="2" key="1">
    <citation type="journal article" date="2018" name="Genome Biol. Evol.">
        <title>Genomics and development of Lentinus tigrinus, a white-rot wood-decaying mushroom with dimorphic fruiting bodies.</title>
        <authorList>
            <person name="Wu B."/>
            <person name="Xu Z."/>
            <person name="Knudson A."/>
            <person name="Carlson A."/>
            <person name="Chen N."/>
            <person name="Kovaka S."/>
            <person name="LaButti K."/>
            <person name="Lipzen A."/>
            <person name="Pennachio C."/>
            <person name="Riley R."/>
            <person name="Schakwitz W."/>
            <person name="Umezawa K."/>
            <person name="Ohm R.A."/>
            <person name="Grigoriev I.V."/>
            <person name="Nagy L.G."/>
            <person name="Gibbons J."/>
            <person name="Hibbett D."/>
        </authorList>
    </citation>
    <scope>NUCLEOTIDE SEQUENCE [LARGE SCALE GENOMIC DNA]</scope>
    <source>
        <strain evidence="2">ALCF2SS1-6</strain>
    </source>
</reference>
<name>A0A5C2SKR5_9APHY</name>
<gene>
    <name evidence="2" type="ORF">L227DRAFT_572183</name>
</gene>
<evidence type="ECO:0000256" key="1">
    <source>
        <dbReference type="SAM" id="MobiDB-lite"/>
    </source>
</evidence>
<feature type="region of interest" description="Disordered" evidence="1">
    <location>
        <begin position="1"/>
        <end position="33"/>
    </location>
</feature>
<feature type="compositionally biased region" description="Pro residues" evidence="1">
    <location>
        <begin position="21"/>
        <end position="30"/>
    </location>
</feature>